<keyword evidence="2" id="KW-1185">Reference proteome</keyword>
<name>A0A7J8D6R1_ROUAE</name>
<dbReference type="AlphaFoldDB" id="A0A7J8D6R1"/>
<proteinExistence type="predicted"/>
<accession>A0A7J8D6R1</accession>
<reference evidence="1 2" key="1">
    <citation type="journal article" date="2020" name="Nature">
        <title>Six reference-quality genomes reveal evolution of bat adaptations.</title>
        <authorList>
            <person name="Jebb D."/>
            <person name="Huang Z."/>
            <person name="Pippel M."/>
            <person name="Hughes G.M."/>
            <person name="Lavrichenko K."/>
            <person name="Devanna P."/>
            <person name="Winkler S."/>
            <person name="Jermiin L.S."/>
            <person name="Skirmuntt E.C."/>
            <person name="Katzourakis A."/>
            <person name="Burkitt-Gray L."/>
            <person name="Ray D.A."/>
            <person name="Sullivan K.A.M."/>
            <person name="Roscito J.G."/>
            <person name="Kirilenko B.M."/>
            <person name="Davalos L.M."/>
            <person name="Corthals A.P."/>
            <person name="Power M.L."/>
            <person name="Jones G."/>
            <person name="Ransome R.D."/>
            <person name="Dechmann D.K.N."/>
            <person name="Locatelli A.G."/>
            <person name="Puechmaille S.J."/>
            <person name="Fedrigo O."/>
            <person name="Jarvis E.D."/>
            <person name="Hiller M."/>
            <person name="Vernes S.C."/>
            <person name="Myers E.W."/>
            <person name="Teeling E.C."/>
        </authorList>
    </citation>
    <scope>NUCLEOTIDE SEQUENCE [LARGE SCALE GENOMIC DNA]</scope>
    <source>
        <strain evidence="1">MRouAeg1</strain>
        <tissue evidence="1">Muscle</tissue>
    </source>
</reference>
<sequence length="176" mass="19501">MTRFVSPNSSCEFHTLSYVCWAQTQTPIFSKHLQLSGPQTVQLFPETYSSLVFLSAHITLPGNAECRVLNTLSLCLSRSSSLSLSLLLRLFPSPSSLQSIVFLTKPFLDVSLLHLHCLPSYVLDCRHHLSFPVHIATRIPSVTHRPDECQALEVSQGEVPISLEQFYIGCSVSPSG</sequence>
<organism evidence="1 2">
    <name type="scientific">Rousettus aegyptiacus</name>
    <name type="common">Egyptian fruit bat</name>
    <name type="synonym">Pteropus aegyptiacus</name>
    <dbReference type="NCBI Taxonomy" id="9407"/>
    <lineage>
        <taxon>Eukaryota</taxon>
        <taxon>Metazoa</taxon>
        <taxon>Chordata</taxon>
        <taxon>Craniata</taxon>
        <taxon>Vertebrata</taxon>
        <taxon>Euteleostomi</taxon>
        <taxon>Mammalia</taxon>
        <taxon>Eutheria</taxon>
        <taxon>Laurasiatheria</taxon>
        <taxon>Chiroptera</taxon>
        <taxon>Yinpterochiroptera</taxon>
        <taxon>Pteropodoidea</taxon>
        <taxon>Pteropodidae</taxon>
        <taxon>Rousettinae</taxon>
        <taxon>Rousettus</taxon>
    </lineage>
</organism>
<evidence type="ECO:0000313" key="1">
    <source>
        <dbReference type="EMBL" id="KAF6418755.1"/>
    </source>
</evidence>
<protein>
    <submittedName>
        <fullName evidence="1">Uncharacterized protein</fullName>
    </submittedName>
</protein>
<dbReference type="EMBL" id="JACASE010000013">
    <property type="protein sequence ID" value="KAF6418755.1"/>
    <property type="molecule type" value="Genomic_DNA"/>
</dbReference>
<evidence type="ECO:0000313" key="2">
    <source>
        <dbReference type="Proteomes" id="UP000593571"/>
    </source>
</evidence>
<comment type="caution">
    <text evidence="1">The sequence shown here is derived from an EMBL/GenBank/DDBJ whole genome shotgun (WGS) entry which is preliminary data.</text>
</comment>
<dbReference type="Proteomes" id="UP000593571">
    <property type="component" value="Unassembled WGS sequence"/>
</dbReference>
<gene>
    <name evidence="1" type="ORF">HJG63_008777</name>
</gene>